<keyword evidence="3" id="KW-1185">Reference proteome</keyword>
<name>A0A8J3E6B8_9PROT</name>
<dbReference type="RefSeq" id="WP_189048693.1">
    <property type="nucleotide sequence ID" value="NZ_BMJQ01000010.1"/>
</dbReference>
<dbReference type="Gene3D" id="1.25.40.10">
    <property type="entry name" value="Tetratricopeptide repeat domain"/>
    <property type="match status" value="1"/>
</dbReference>
<dbReference type="EMBL" id="BMJQ01000010">
    <property type="protein sequence ID" value="GGF28528.1"/>
    <property type="molecule type" value="Genomic_DNA"/>
</dbReference>
<dbReference type="InterPro" id="IPR011990">
    <property type="entry name" value="TPR-like_helical_dom_sf"/>
</dbReference>
<dbReference type="PIRSF" id="PIRSF030959">
    <property type="entry name" value="UCP030959"/>
    <property type="match status" value="1"/>
</dbReference>
<dbReference type="Proteomes" id="UP000646365">
    <property type="component" value="Unassembled WGS sequence"/>
</dbReference>
<dbReference type="Pfam" id="PF14559">
    <property type="entry name" value="TPR_19"/>
    <property type="match status" value="1"/>
</dbReference>
<evidence type="ECO:0000313" key="3">
    <source>
        <dbReference type="Proteomes" id="UP000646365"/>
    </source>
</evidence>
<keyword evidence="1" id="KW-0812">Transmembrane</keyword>
<dbReference type="InterPro" id="IPR014562">
    <property type="entry name" value="UCP030959_TPR_rpt-cont"/>
</dbReference>
<keyword evidence="1" id="KW-0472">Membrane</keyword>
<keyword evidence="1" id="KW-1133">Transmembrane helix</keyword>
<reference evidence="2" key="2">
    <citation type="submission" date="2020-09" db="EMBL/GenBank/DDBJ databases">
        <authorList>
            <person name="Sun Q."/>
            <person name="Zhou Y."/>
        </authorList>
    </citation>
    <scope>NUCLEOTIDE SEQUENCE</scope>
    <source>
        <strain evidence="2">CGMCC 1.15725</strain>
    </source>
</reference>
<feature type="transmembrane region" description="Helical" evidence="1">
    <location>
        <begin position="28"/>
        <end position="49"/>
    </location>
</feature>
<dbReference type="SUPFAM" id="SSF48452">
    <property type="entry name" value="TPR-like"/>
    <property type="match status" value="1"/>
</dbReference>
<reference evidence="2" key="1">
    <citation type="journal article" date="2014" name="Int. J. Syst. Evol. Microbiol.">
        <title>Complete genome sequence of Corynebacterium casei LMG S-19264T (=DSM 44701T), isolated from a smear-ripened cheese.</title>
        <authorList>
            <consortium name="US DOE Joint Genome Institute (JGI-PGF)"/>
            <person name="Walter F."/>
            <person name="Albersmeier A."/>
            <person name="Kalinowski J."/>
            <person name="Ruckert C."/>
        </authorList>
    </citation>
    <scope>NUCLEOTIDE SEQUENCE</scope>
    <source>
        <strain evidence="2">CGMCC 1.15725</strain>
    </source>
</reference>
<evidence type="ECO:0000256" key="1">
    <source>
        <dbReference type="SAM" id="Phobius"/>
    </source>
</evidence>
<gene>
    <name evidence="2" type="ORF">GCM10011611_38260</name>
</gene>
<dbReference type="Pfam" id="PF13432">
    <property type="entry name" value="TPR_16"/>
    <property type="match status" value="1"/>
</dbReference>
<evidence type="ECO:0008006" key="4">
    <source>
        <dbReference type="Google" id="ProtNLM"/>
    </source>
</evidence>
<organism evidence="2 3">
    <name type="scientific">Aliidongia dinghuensis</name>
    <dbReference type="NCBI Taxonomy" id="1867774"/>
    <lineage>
        <taxon>Bacteria</taxon>
        <taxon>Pseudomonadati</taxon>
        <taxon>Pseudomonadota</taxon>
        <taxon>Alphaproteobacteria</taxon>
        <taxon>Rhodospirillales</taxon>
        <taxon>Dongiaceae</taxon>
        <taxon>Aliidongia</taxon>
    </lineage>
</organism>
<protein>
    <recommendedName>
        <fullName evidence="4">Tetratricopeptide repeat protein</fullName>
    </recommendedName>
</protein>
<dbReference type="AlphaFoldDB" id="A0A8J3E6B8"/>
<comment type="caution">
    <text evidence="2">The sequence shown here is derived from an EMBL/GenBank/DDBJ whole genome shotgun (WGS) entry which is preliminary data.</text>
</comment>
<evidence type="ECO:0000313" key="2">
    <source>
        <dbReference type="EMBL" id="GGF28528.1"/>
    </source>
</evidence>
<accession>A0A8J3E6B8</accession>
<sequence length="246" mass="27235">MPAYLLIVVLQIVCVVHVIKTGRNTIWIWVLVLLSVAGIAAYFIAEILPELLRGRSARRFAAGTAKRLDPGRAARRRAADLDMADTAENKRLLAEEFIGLGRFDDAVDLYESTLVGPHADDPTLLLGLARAQYRRGDWAAALAALDRLRAADAKFQSAEGHLIYACSLEGLGRDTEALSEYEALAGYFSGEEARCRYAMLLAKTGRTDLARPIFEEILKRAQRGTGRYRREQSEWIEIARRAAASA</sequence>
<proteinExistence type="predicted"/>